<dbReference type="SUPFAM" id="SSF55174">
    <property type="entry name" value="Alpha-L RNA-binding motif"/>
    <property type="match status" value="1"/>
</dbReference>
<dbReference type="KEGG" id="mff:MFFC18_16180"/>
<evidence type="ECO:0000256" key="1">
    <source>
        <dbReference type="PROSITE-ProRule" id="PRU00182"/>
    </source>
</evidence>
<dbReference type="OrthoDB" id="9811532at2"/>
<dbReference type="InterPro" id="IPR036986">
    <property type="entry name" value="S4_RNA-bd_sf"/>
</dbReference>
<dbReference type="CDD" id="cd00165">
    <property type="entry name" value="S4"/>
    <property type="match status" value="1"/>
</dbReference>
<protein>
    <submittedName>
        <fullName evidence="2">Ribosome-associated protein</fullName>
    </submittedName>
</protein>
<dbReference type="Gene3D" id="3.10.290.10">
    <property type="entry name" value="RNA-binding S4 domain"/>
    <property type="match status" value="1"/>
</dbReference>
<keyword evidence="3" id="KW-1185">Reference proteome</keyword>
<evidence type="ECO:0000313" key="3">
    <source>
        <dbReference type="Proteomes" id="UP000322214"/>
    </source>
</evidence>
<gene>
    <name evidence="2" type="ORF">MFFC18_16180</name>
</gene>
<dbReference type="Proteomes" id="UP000322214">
    <property type="component" value="Chromosome"/>
</dbReference>
<dbReference type="EMBL" id="CP042912">
    <property type="protein sequence ID" value="QEG21759.1"/>
    <property type="molecule type" value="Genomic_DNA"/>
</dbReference>
<name>A0A5B9P8B8_9BACT</name>
<dbReference type="PROSITE" id="PS50889">
    <property type="entry name" value="S4"/>
    <property type="match status" value="1"/>
</dbReference>
<proteinExistence type="predicted"/>
<dbReference type="RefSeq" id="WP_075085437.1">
    <property type="nucleotide sequence ID" value="NZ_CP042912.1"/>
</dbReference>
<dbReference type="Pfam" id="PF13275">
    <property type="entry name" value="S4_2"/>
    <property type="match status" value="1"/>
</dbReference>
<dbReference type="AlphaFoldDB" id="A0A5B9P8B8"/>
<keyword evidence="1" id="KW-0694">RNA-binding</keyword>
<evidence type="ECO:0000313" key="2">
    <source>
        <dbReference type="EMBL" id="QEG21759.1"/>
    </source>
</evidence>
<reference evidence="2 3" key="1">
    <citation type="submission" date="2019-08" db="EMBL/GenBank/DDBJ databases">
        <title>Deep-cultivation of Planctomycetes and their phenomic and genomic characterization uncovers novel biology.</title>
        <authorList>
            <person name="Wiegand S."/>
            <person name="Jogler M."/>
            <person name="Boedeker C."/>
            <person name="Pinto D."/>
            <person name="Vollmers J."/>
            <person name="Rivas-Marin E."/>
            <person name="Kohn T."/>
            <person name="Peeters S.H."/>
            <person name="Heuer A."/>
            <person name="Rast P."/>
            <person name="Oberbeckmann S."/>
            <person name="Bunk B."/>
            <person name="Jeske O."/>
            <person name="Meyerdierks A."/>
            <person name="Storesund J.E."/>
            <person name="Kallscheuer N."/>
            <person name="Luecker S."/>
            <person name="Lage O.M."/>
            <person name="Pohl T."/>
            <person name="Merkel B.J."/>
            <person name="Hornburger P."/>
            <person name="Mueller R.-W."/>
            <person name="Bruemmer F."/>
            <person name="Labrenz M."/>
            <person name="Spormann A.M."/>
            <person name="Op den Camp H."/>
            <person name="Overmann J."/>
            <person name="Amann R."/>
            <person name="Jetten M.S.M."/>
            <person name="Mascher T."/>
            <person name="Medema M.H."/>
            <person name="Devos D.P."/>
            <person name="Kaster A.-K."/>
            <person name="Ovreas L."/>
            <person name="Rohde M."/>
            <person name="Galperin M.Y."/>
            <person name="Jogler C."/>
        </authorList>
    </citation>
    <scope>NUCLEOTIDE SEQUENCE [LARGE SCALE GENOMIC DNA]</scope>
    <source>
        <strain evidence="2 3">FC18</strain>
    </source>
</reference>
<sequence length="82" mass="8924">MSEENQPAESPAEDVPLNIRLDQFLQLCGVPTGGQAKILIQDGQVTVNGEVETRRRKKLVIGDEVGLDGEVYDVALSADEEE</sequence>
<accession>A0A5B9P8B8</accession>
<dbReference type="GO" id="GO:0003723">
    <property type="term" value="F:RNA binding"/>
    <property type="evidence" value="ECO:0007669"/>
    <property type="project" value="UniProtKB-KW"/>
</dbReference>
<organism evidence="2 3">
    <name type="scientific">Mariniblastus fucicola</name>
    <dbReference type="NCBI Taxonomy" id="980251"/>
    <lineage>
        <taxon>Bacteria</taxon>
        <taxon>Pseudomonadati</taxon>
        <taxon>Planctomycetota</taxon>
        <taxon>Planctomycetia</taxon>
        <taxon>Pirellulales</taxon>
        <taxon>Pirellulaceae</taxon>
        <taxon>Mariniblastus</taxon>
    </lineage>
</organism>